<feature type="transmembrane region" description="Helical" evidence="1">
    <location>
        <begin position="32"/>
        <end position="53"/>
    </location>
</feature>
<accession>V6JSR9</accession>
<evidence type="ECO:0000313" key="3">
    <source>
        <dbReference type="Proteomes" id="UP000017984"/>
    </source>
</evidence>
<comment type="caution">
    <text evidence="2">The sequence shown here is derived from an EMBL/GenBank/DDBJ whole genome shotgun (WGS) entry which is preliminary data.</text>
</comment>
<proteinExistence type="predicted"/>
<dbReference type="PATRIC" id="fig|1352936.5.peg.8472"/>
<protein>
    <submittedName>
        <fullName evidence="2">Uncharacterized protein</fullName>
    </submittedName>
</protein>
<dbReference type="Proteomes" id="UP000017984">
    <property type="component" value="Chromosome"/>
</dbReference>
<keyword evidence="1" id="KW-0812">Transmembrane</keyword>
<feature type="transmembrane region" description="Helical" evidence="1">
    <location>
        <begin position="60"/>
        <end position="77"/>
    </location>
</feature>
<evidence type="ECO:0000313" key="2">
    <source>
        <dbReference type="EMBL" id="EST19934.1"/>
    </source>
</evidence>
<organism evidence="2 3">
    <name type="scientific">Streptomyces roseochromogenus subsp. oscitans DS 12.976</name>
    <dbReference type="NCBI Taxonomy" id="1352936"/>
    <lineage>
        <taxon>Bacteria</taxon>
        <taxon>Bacillati</taxon>
        <taxon>Actinomycetota</taxon>
        <taxon>Actinomycetes</taxon>
        <taxon>Kitasatosporales</taxon>
        <taxon>Streptomycetaceae</taxon>
        <taxon>Streptomyces</taxon>
    </lineage>
</organism>
<gene>
    <name evidence="2" type="ORF">M878_40905</name>
</gene>
<keyword evidence="1" id="KW-1133">Transmembrane helix</keyword>
<dbReference type="EMBL" id="AWQX01000365">
    <property type="protein sequence ID" value="EST19934.1"/>
    <property type="molecule type" value="Genomic_DNA"/>
</dbReference>
<reference evidence="2 3" key="1">
    <citation type="journal article" date="2014" name="Genome Announc.">
        <title>Draft Genome Sequence of Streptomyces roseochromogenes subsp. oscitans DS 12.976, Producer of the Aminocoumarin Antibiotic Clorobiocin.</title>
        <authorList>
            <person name="Ruckert C."/>
            <person name="Kalinowski J."/>
            <person name="Heide L."/>
            <person name="Apel A.K."/>
        </authorList>
    </citation>
    <scope>NUCLEOTIDE SEQUENCE [LARGE SCALE GENOMIC DNA]</scope>
    <source>
        <strain evidence="2 3">DS 12.976</strain>
    </source>
</reference>
<feature type="transmembrane region" description="Helical" evidence="1">
    <location>
        <begin position="89"/>
        <end position="109"/>
    </location>
</feature>
<dbReference type="AlphaFoldDB" id="V6JSR9"/>
<evidence type="ECO:0000256" key="1">
    <source>
        <dbReference type="SAM" id="Phobius"/>
    </source>
</evidence>
<name>V6JSR9_STRRC</name>
<keyword evidence="1" id="KW-0472">Membrane</keyword>
<keyword evidence="3" id="KW-1185">Reference proteome</keyword>
<dbReference type="HOGENOM" id="CLU_145444_0_0_11"/>
<sequence length="153" mass="16315">MVYAGGFLEGAGSHVLDLVRGGLHAYAAFGPVPLQVFFVALVVLDPLVAVLTLWMRPSGVRAAGVLMTLDVLANWYVNRSWVQEDPAALLRPVGLLPITVFGAFVLATLRPLLHALNGRDPRCATADLPVARPPLIRKDAGRQSGPHGNGAHR</sequence>
<dbReference type="STRING" id="1352936.M878_40905"/>